<dbReference type="Pfam" id="PF25963">
    <property type="entry name" value="Beta-barrel_AAEA"/>
    <property type="match status" value="1"/>
</dbReference>
<keyword evidence="1" id="KW-0812">Transmembrane</keyword>
<dbReference type="InterPro" id="IPR050393">
    <property type="entry name" value="MFP_Efflux_Pump"/>
</dbReference>
<proteinExistence type="predicted"/>
<organism evidence="4 5">
    <name type="scientific">Acetobacter aceti</name>
    <dbReference type="NCBI Taxonomy" id="435"/>
    <lineage>
        <taxon>Bacteria</taxon>
        <taxon>Pseudomonadati</taxon>
        <taxon>Pseudomonadota</taxon>
        <taxon>Alphaproteobacteria</taxon>
        <taxon>Acetobacterales</taxon>
        <taxon>Acetobacteraceae</taxon>
        <taxon>Acetobacter</taxon>
        <taxon>Acetobacter subgen. Acetobacter</taxon>
    </lineage>
</organism>
<keyword evidence="1" id="KW-1133">Transmembrane helix</keyword>
<dbReference type="InterPro" id="IPR058625">
    <property type="entry name" value="MdtA-like_BSH"/>
</dbReference>
<keyword evidence="1" id="KW-0472">Membrane</keyword>
<evidence type="ECO:0000313" key="5">
    <source>
        <dbReference type="Proteomes" id="UP000515220"/>
    </source>
</evidence>
<protein>
    <submittedName>
        <fullName evidence="4">Multidrug resistance protein MdtN</fullName>
    </submittedName>
</protein>
<dbReference type="Gene3D" id="2.40.30.170">
    <property type="match status" value="1"/>
</dbReference>
<dbReference type="Gene3D" id="2.40.50.100">
    <property type="match status" value="1"/>
</dbReference>
<sequence>MQTATPPPKTRKNRNRPGIVIAAVCITAALLFGIHIAHQDTAYPSTDSASIDAELVHVASVVGGRLIELHVQENQHVHKGDLLYRIDPEPYQLTLRQAEANAALAQAEVEHQERLVTIKTVEASSAQDQVHRATTNRDLTARTVRRLAPLAQNSYIPLQEYDQAQVAARNAEISLAQATQQSVAATTAIGDLKSSIAARDASTAALARVRYELAQTEVRAPADGYVTSLRVKTGEVLAPAQALFTLITDDEWHAVGNLRETDLATVHPGDCATVYSMINRTKPIHGVVDSIGYGVMSLDSAGLARGLPIVPRQMDWVHVAQRFPVRVTLDHTDPTLLRVGATATFEIRHGASCH</sequence>
<feature type="domain" description="Multidrug resistance protein MdtA-like barrel-sandwich hybrid" evidence="2">
    <location>
        <begin position="55"/>
        <end position="247"/>
    </location>
</feature>
<dbReference type="PANTHER" id="PTHR30367">
    <property type="entry name" value="P-HYDROXYBENZOIC ACID EFFLUX PUMP SUBUNIT AAEA-RELATED"/>
    <property type="match status" value="1"/>
</dbReference>
<dbReference type="InterPro" id="IPR058634">
    <property type="entry name" value="AaeA-lik-b-barrel"/>
</dbReference>
<gene>
    <name evidence="4" type="ORF">AAJCM20276_19760</name>
</gene>
<dbReference type="NCBIfam" id="NF007785">
    <property type="entry name" value="PRK10476.1"/>
    <property type="match status" value="1"/>
</dbReference>
<feature type="transmembrane region" description="Helical" evidence="1">
    <location>
        <begin position="19"/>
        <end position="38"/>
    </location>
</feature>
<evidence type="ECO:0000259" key="2">
    <source>
        <dbReference type="Pfam" id="PF25917"/>
    </source>
</evidence>
<dbReference type="RefSeq" id="WP_099347605.1">
    <property type="nucleotide sequence ID" value="NZ_AP023326.1"/>
</dbReference>
<dbReference type="Proteomes" id="UP000515220">
    <property type="component" value="Chromosome"/>
</dbReference>
<dbReference type="Pfam" id="PF25917">
    <property type="entry name" value="BSH_RND"/>
    <property type="match status" value="1"/>
</dbReference>
<dbReference type="AlphaFoldDB" id="A0A6S6PRN4"/>
<name>A0A6S6PRN4_ACEAC</name>
<dbReference type="SUPFAM" id="SSF111369">
    <property type="entry name" value="HlyD-like secretion proteins"/>
    <property type="match status" value="2"/>
</dbReference>
<evidence type="ECO:0000313" key="4">
    <source>
        <dbReference type="EMBL" id="BCI67352.1"/>
    </source>
</evidence>
<dbReference type="EMBL" id="AP023326">
    <property type="protein sequence ID" value="BCI67352.1"/>
    <property type="molecule type" value="Genomic_DNA"/>
</dbReference>
<dbReference type="PANTHER" id="PTHR30367:SF1">
    <property type="entry name" value="MULTIDRUG RESISTANCE PROTEIN MDTN"/>
    <property type="match status" value="1"/>
</dbReference>
<evidence type="ECO:0000256" key="1">
    <source>
        <dbReference type="SAM" id="Phobius"/>
    </source>
</evidence>
<accession>A0A6S6PRN4</accession>
<feature type="domain" description="p-hydroxybenzoic acid efflux pump subunit AaeA-like beta-barrel" evidence="3">
    <location>
        <begin position="256"/>
        <end position="347"/>
    </location>
</feature>
<evidence type="ECO:0000259" key="3">
    <source>
        <dbReference type="Pfam" id="PF25963"/>
    </source>
</evidence>
<reference evidence="4 5" key="1">
    <citation type="submission" date="2020-07" db="EMBL/GenBank/DDBJ databases">
        <title>Complete Genome Sequence of an acetic acid bacterium, Acetobacter aceti JCM20276.</title>
        <authorList>
            <person name="Hirose Y."/>
            <person name="Mihara H."/>
        </authorList>
    </citation>
    <scope>NUCLEOTIDE SEQUENCE [LARGE SCALE GENOMIC DNA]</scope>
    <source>
        <strain evidence="4 5">JCM20276</strain>
    </source>
</reference>